<proteinExistence type="predicted"/>
<comment type="caution">
    <text evidence="3">The sequence shown here is derived from an EMBL/GenBank/DDBJ whole genome shotgun (WGS) entry which is preliminary data.</text>
</comment>
<reference evidence="3 4" key="1">
    <citation type="submission" date="2024-05" db="EMBL/GenBank/DDBJ databases">
        <title>Genome sequencing and assembly of Indian major carp, Cirrhinus mrigala (Hamilton, 1822).</title>
        <authorList>
            <person name="Mohindra V."/>
            <person name="Chowdhury L.M."/>
            <person name="Lal K."/>
            <person name="Jena J.K."/>
        </authorList>
    </citation>
    <scope>NUCLEOTIDE SEQUENCE [LARGE SCALE GENOMIC DNA]</scope>
    <source>
        <strain evidence="3">CM1030</strain>
        <tissue evidence="3">Blood</tissue>
    </source>
</reference>
<dbReference type="InterPro" id="IPR001375">
    <property type="entry name" value="Peptidase_S9_cat"/>
</dbReference>
<evidence type="ECO:0000313" key="3">
    <source>
        <dbReference type="EMBL" id="KAL0185584.1"/>
    </source>
</evidence>
<dbReference type="GO" id="GO:0016787">
    <property type="term" value="F:hydrolase activity"/>
    <property type="evidence" value="ECO:0007669"/>
    <property type="project" value="UniProtKB-KW"/>
</dbReference>
<protein>
    <recommendedName>
        <fullName evidence="2">Peptidase S9 prolyl oligopeptidase catalytic domain-containing protein</fullName>
    </recommendedName>
</protein>
<dbReference type="SUPFAM" id="SSF53474">
    <property type="entry name" value="alpha/beta-Hydrolases"/>
    <property type="match status" value="1"/>
</dbReference>
<dbReference type="AlphaFoldDB" id="A0ABD0QH71"/>
<keyword evidence="4" id="KW-1185">Reference proteome</keyword>
<dbReference type="EMBL" id="JAMKFB020000008">
    <property type="protein sequence ID" value="KAL0185584.1"/>
    <property type="molecule type" value="Genomic_DNA"/>
</dbReference>
<dbReference type="Proteomes" id="UP001529510">
    <property type="component" value="Unassembled WGS sequence"/>
</dbReference>
<dbReference type="PANTHER" id="PTHR42776">
    <property type="entry name" value="SERINE PEPTIDASE S9 FAMILY MEMBER"/>
    <property type="match status" value="1"/>
</dbReference>
<evidence type="ECO:0000313" key="4">
    <source>
        <dbReference type="Proteomes" id="UP001529510"/>
    </source>
</evidence>
<gene>
    <name evidence="3" type="ORF">M9458_017254</name>
</gene>
<dbReference type="InterPro" id="IPR029058">
    <property type="entry name" value="AB_hydrolase_fold"/>
</dbReference>
<accession>A0ABD0QH71</accession>
<evidence type="ECO:0000259" key="2">
    <source>
        <dbReference type="Pfam" id="PF00326"/>
    </source>
</evidence>
<dbReference type="Gene3D" id="3.40.50.1820">
    <property type="entry name" value="alpha/beta hydrolase"/>
    <property type="match status" value="1"/>
</dbReference>
<sequence>QGDFDQQKIAVIGGSHGGFLACHLIGQYPEFYRACVARNPVTNLASMVGSTDIPDW</sequence>
<keyword evidence="1" id="KW-0378">Hydrolase</keyword>
<dbReference type="Pfam" id="PF00326">
    <property type="entry name" value="Peptidase_S9"/>
    <property type="match status" value="1"/>
</dbReference>
<feature type="non-terminal residue" evidence="3">
    <location>
        <position position="1"/>
    </location>
</feature>
<feature type="domain" description="Peptidase S9 prolyl oligopeptidase catalytic" evidence="2">
    <location>
        <begin position="2"/>
        <end position="53"/>
    </location>
</feature>
<evidence type="ECO:0000256" key="1">
    <source>
        <dbReference type="ARBA" id="ARBA00022801"/>
    </source>
</evidence>
<name>A0ABD0QH71_CIRMR</name>
<dbReference type="PANTHER" id="PTHR42776:SF16">
    <property type="entry name" value="ACYLAMINO-ACID-RELEASING ENZYME"/>
    <property type="match status" value="1"/>
</dbReference>
<organism evidence="3 4">
    <name type="scientific">Cirrhinus mrigala</name>
    <name type="common">Mrigala</name>
    <dbReference type="NCBI Taxonomy" id="683832"/>
    <lineage>
        <taxon>Eukaryota</taxon>
        <taxon>Metazoa</taxon>
        <taxon>Chordata</taxon>
        <taxon>Craniata</taxon>
        <taxon>Vertebrata</taxon>
        <taxon>Euteleostomi</taxon>
        <taxon>Actinopterygii</taxon>
        <taxon>Neopterygii</taxon>
        <taxon>Teleostei</taxon>
        <taxon>Ostariophysi</taxon>
        <taxon>Cypriniformes</taxon>
        <taxon>Cyprinidae</taxon>
        <taxon>Labeoninae</taxon>
        <taxon>Labeonini</taxon>
        <taxon>Cirrhinus</taxon>
    </lineage>
</organism>